<comment type="similarity">
    <text evidence="3 14">Belongs to the TIM50 family.</text>
</comment>
<evidence type="ECO:0000256" key="15">
    <source>
        <dbReference type="SAM" id="MobiDB-lite"/>
    </source>
</evidence>
<sequence>MMRFSRNSIQLLSNVIRNNSEIVFKCNKNKCSLIEINISYNFIQCVPYSQAAKSNLPLPLENLLKESNDKAQEKQEEEEKRKQRENSWRTMKLTLAFFGLSFTCFGGYLIFTLGSPEKDINGEPIRDDLVDKPVVLQYIIRTYRELDYYKRLIKEPSREKLLPDPLEYPYLQPKYTLVLELTDVLVHPDWTYSTGWRFKKRPMLDYFLESLHGSYEIVIYTAEQGMTVFPLIDAIDPKNIIAYKLVRDATHFSGGHHVKSLNNLNRDLSKVICIDWNAKNVKFNPENLLNVRRWSGNDDDSSLVDLAALLKTIADNDVDDVREVLRHYSTYDDPIAAFREKQKRLLEELEAQAQARKEQTATKASRWAPSIFNRKPF</sequence>
<evidence type="ECO:0000256" key="9">
    <source>
        <dbReference type="ARBA" id="ARBA00022989"/>
    </source>
</evidence>
<keyword evidence="11 14" id="KW-0496">Mitochondrion</keyword>
<feature type="region of interest" description="Disordered" evidence="15">
    <location>
        <begin position="357"/>
        <end position="377"/>
    </location>
</feature>
<dbReference type="InterPro" id="IPR023214">
    <property type="entry name" value="HAD_sf"/>
</dbReference>
<dbReference type="Pfam" id="PF03031">
    <property type="entry name" value="NIF"/>
    <property type="match status" value="1"/>
</dbReference>
<evidence type="ECO:0000256" key="3">
    <source>
        <dbReference type="ARBA" id="ARBA00006344"/>
    </source>
</evidence>
<evidence type="ECO:0000256" key="11">
    <source>
        <dbReference type="ARBA" id="ARBA00023128"/>
    </source>
</evidence>
<dbReference type="FunFam" id="3.40.50.1000:FF:000019">
    <property type="entry name" value="Mitochondrial import inner membrane translocase subunit TIM50"/>
    <property type="match status" value="1"/>
</dbReference>
<dbReference type="PROSITE" id="PS50969">
    <property type="entry name" value="FCP1"/>
    <property type="match status" value="1"/>
</dbReference>
<evidence type="ECO:0000256" key="10">
    <source>
        <dbReference type="ARBA" id="ARBA00023010"/>
    </source>
</evidence>
<gene>
    <name evidence="17" type="ORF">PSYICH_LOCUS4336</name>
</gene>
<evidence type="ECO:0000313" key="18">
    <source>
        <dbReference type="Proteomes" id="UP001153636"/>
    </source>
</evidence>
<dbReference type="Proteomes" id="UP001153636">
    <property type="component" value="Chromosome 14"/>
</dbReference>
<evidence type="ECO:0000256" key="1">
    <source>
        <dbReference type="ARBA" id="ARBA00002959"/>
    </source>
</evidence>
<evidence type="ECO:0000256" key="13">
    <source>
        <dbReference type="ARBA" id="ARBA00061911"/>
    </source>
</evidence>
<keyword evidence="12 14" id="KW-0472">Membrane</keyword>
<dbReference type="CDD" id="cd07521">
    <property type="entry name" value="HAD_FCP1-like"/>
    <property type="match status" value="1"/>
</dbReference>
<proteinExistence type="inferred from homology"/>
<keyword evidence="8 14" id="KW-0809">Transit peptide</keyword>
<dbReference type="Gene3D" id="3.40.50.1000">
    <property type="entry name" value="HAD superfamily/HAD-like"/>
    <property type="match status" value="1"/>
</dbReference>
<dbReference type="InterPro" id="IPR036412">
    <property type="entry name" value="HAD-like_sf"/>
</dbReference>
<evidence type="ECO:0000256" key="7">
    <source>
        <dbReference type="ARBA" id="ARBA00022927"/>
    </source>
</evidence>
<dbReference type="SMART" id="SM00577">
    <property type="entry name" value="CPDc"/>
    <property type="match status" value="1"/>
</dbReference>
<reference evidence="17" key="1">
    <citation type="submission" date="2022-01" db="EMBL/GenBank/DDBJ databases">
        <authorList>
            <person name="King R."/>
        </authorList>
    </citation>
    <scope>NUCLEOTIDE SEQUENCE</scope>
</reference>
<keyword evidence="6" id="KW-0999">Mitochondrion inner membrane</keyword>
<dbReference type="GO" id="GO:0005744">
    <property type="term" value="C:TIM23 mitochondrial import inner membrane translocase complex"/>
    <property type="evidence" value="ECO:0007669"/>
    <property type="project" value="UniProtKB-UniRule"/>
</dbReference>
<comment type="subcellular location">
    <subcellularLocation>
        <location evidence="2 14">Mitochondrion inner membrane</location>
        <topology evidence="2 14">Single-pass membrane protein</topology>
    </subcellularLocation>
</comment>
<keyword evidence="10 14" id="KW-0811">Translocation</keyword>
<dbReference type="PANTHER" id="PTHR12210">
    <property type="entry name" value="DULLARD PROTEIN PHOSPHATASE"/>
    <property type="match status" value="1"/>
</dbReference>
<dbReference type="InterPro" id="IPR004274">
    <property type="entry name" value="FCP1_dom"/>
</dbReference>
<evidence type="ECO:0000256" key="8">
    <source>
        <dbReference type="ARBA" id="ARBA00022946"/>
    </source>
</evidence>
<feature type="transmembrane region" description="Helical" evidence="14">
    <location>
        <begin position="90"/>
        <end position="111"/>
    </location>
</feature>
<dbReference type="InterPro" id="IPR050365">
    <property type="entry name" value="TIM50"/>
</dbReference>
<comment type="subunit">
    <text evidence="13">Component of the TIM23 complex at least composed of Tim23, Tim17 (Tim17a1, Tim17a2 or Tim17b1) and a Tim50.</text>
</comment>
<feature type="domain" description="FCP1 homology" evidence="16">
    <location>
        <begin position="170"/>
        <end position="313"/>
    </location>
</feature>
<keyword evidence="18" id="KW-1185">Reference proteome</keyword>
<keyword evidence="7 14" id="KW-0653">Protein transport</keyword>
<evidence type="ECO:0000256" key="14">
    <source>
        <dbReference type="RuleBase" id="RU365079"/>
    </source>
</evidence>
<name>A0A9P0GBG5_9CUCU</name>
<organism evidence="17 18">
    <name type="scientific">Psylliodes chrysocephalus</name>
    <dbReference type="NCBI Taxonomy" id="3402493"/>
    <lineage>
        <taxon>Eukaryota</taxon>
        <taxon>Metazoa</taxon>
        <taxon>Ecdysozoa</taxon>
        <taxon>Arthropoda</taxon>
        <taxon>Hexapoda</taxon>
        <taxon>Insecta</taxon>
        <taxon>Pterygota</taxon>
        <taxon>Neoptera</taxon>
        <taxon>Endopterygota</taxon>
        <taxon>Coleoptera</taxon>
        <taxon>Polyphaga</taxon>
        <taxon>Cucujiformia</taxon>
        <taxon>Chrysomeloidea</taxon>
        <taxon>Chrysomelidae</taxon>
        <taxon>Galerucinae</taxon>
        <taxon>Alticini</taxon>
        <taxon>Psylliodes</taxon>
    </lineage>
</organism>
<dbReference type="SUPFAM" id="SSF56784">
    <property type="entry name" value="HAD-like"/>
    <property type="match status" value="1"/>
</dbReference>
<keyword evidence="4 14" id="KW-0813">Transport</keyword>
<evidence type="ECO:0000256" key="2">
    <source>
        <dbReference type="ARBA" id="ARBA00004434"/>
    </source>
</evidence>
<dbReference type="GO" id="GO:0015031">
    <property type="term" value="P:protein transport"/>
    <property type="evidence" value="ECO:0007669"/>
    <property type="project" value="UniProtKB-KW"/>
</dbReference>
<protein>
    <recommendedName>
        <fullName evidence="14">Mitochondrial import inner membrane translocase subunit TIM50</fullName>
    </recommendedName>
</protein>
<dbReference type="AlphaFoldDB" id="A0A9P0GBG5"/>
<evidence type="ECO:0000259" key="16">
    <source>
        <dbReference type="PROSITE" id="PS50969"/>
    </source>
</evidence>
<evidence type="ECO:0000256" key="5">
    <source>
        <dbReference type="ARBA" id="ARBA00022692"/>
    </source>
</evidence>
<comment type="function">
    <text evidence="1 14">Essential component of the TIM23 complex, a complex that mediates the translocation of transit peptide-containing proteins across the mitochondrial inner membrane.</text>
</comment>
<keyword evidence="5 14" id="KW-0812">Transmembrane</keyword>
<evidence type="ECO:0000256" key="12">
    <source>
        <dbReference type="ARBA" id="ARBA00023136"/>
    </source>
</evidence>
<evidence type="ECO:0000256" key="6">
    <source>
        <dbReference type="ARBA" id="ARBA00022792"/>
    </source>
</evidence>
<evidence type="ECO:0000256" key="4">
    <source>
        <dbReference type="ARBA" id="ARBA00022448"/>
    </source>
</evidence>
<accession>A0A9P0GBG5</accession>
<dbReference type="OrthoDB" id="287041at2759"/>
<dbReference type="EMBL" id="OV651826">
    <property type="protein sequence ID" value="CAH1103477.1"/>
    <property type="molecule type" value="Genomic_DNA"/>
</dbReference>
<keyword evidence="9 14" id="KW-1133">Transmembrane helix</keyword>
<evidence type="ECO:0000313" key="17">
    <source>
        <dbReference type="EMBL" id="CAH1103477.1"/>
    </source>
</evidence>